<proteinExistence type="predicted"/>
<dbReference type="PROSITE" id="PS51257">
    <property type="entry name" value="PROKAR_LIPOPROTEIN"/>
    <property type="match status" value="1"/>
</dbReference>
<dbReference type="KEGG" id="pcor:KS4_20500"/>
<evidence type="ECO:0000256" key="5">
    <source>
        <dbReference type="ARBA" id="ARBA00023136"/>
    </source>
</evidence>
<dbReference type="OrthoDB" id="9809027at2"/>
<dbReference type="GO" id="GO:0005886">
    <property type="term" value="C:plasma membrane"/>
    <property type="evidence" value="ECO:0007669"/>
    <property type="project" value="UniProtKB-SubCell"/>
</dbReference>
<dbReference type="EMBL" id="CP036425">
    <property type="protein sequence ID" value="QDU33990.1"/>
    <property type="molecule type" value="Genomic_DNA"/>
</dbReference>
<feature type="transmembrane region" description="Helical" evidence="7">
    <location>
        <begin position="21"/>
        <end position="40"/>
    </location>
</feature>
<feature type="transmembrane region" description="Helical" evidence="7">
    <location>
        <begin position="480"/>
        <end position="502"/>
    </location>
</feature>
<protein>
    <submittedName>
        <fullName evidence="9">MMPL family protein</fullName>
    </submittedName>
</protein>
<evidence type="ECO:0000256" key="1">
    <source>
        <dbReference type="ARBA" id="ARBA00004651"/>
    </source>
</evidence>
<evidence type="ECO:0000256" key="7">
    <source>
        <dbReference type="SAM" id="Phobius"/>
    </source>
</evidence>
<name>A0A517YUW4_9BACT</name>
<keyword evidence="4 7" id="KW-1133">Transmembrane helix</keyword>
<dbReference type="Gene3D" id="1.20.1640.10">
    <property type="entry name" value="Multidrug efflux transporter AcrB transmembrane domain"/>
    <property type="match status" value="2"/>
</dbReference>
<reference evidence="9 10" key="1">
    <citation type="submission" date="2019-02" db="EMBL/GenBank/DDBJ databases">
        <title>Deep-cultivation of Planctomycetes and their phenomic and genomic characterization uncovers novel biology.</title>
        <authorList>
            <person name="Wiegand S."/>
            <person name="Jogler M."/>
            <person name="Boedeker C."/>
            <person name="Pinto D."/>
            <person name="Vollmers J."/>
            <person name="Rivas-Marin E."/>
            <person name="Kohn T."/>
            <person name="Peeters S.H."/>
            <person name="Heuer A."/>
            <person name="Rast P."/>
            <person name="Oberbeckmann S."/>
            <person name="Bunk B."/>
            <person name="Jeske O."/>
            <person name="Meyerdierks A."/>
            <person name="Storesund J.E."/>
            <person name="Kallscheuer N."/>
            <person name="Luecker S."/>
            <person name="Lage O.M."/>
            <person name="Pohl T."/>
            <person name="Merkel B.J."/>
            <person name="Hornburger P."/>
            <person name="Mueller R.-W."/>
            <person name="Bruemmer F."/>
            <person name="Labrenz M."/>
            <person name="Spormann A.M."/>
            <person name="Op den Camp H."/>
            <person name="Overmann J."/>
            <person name="Amann R."/>
            <person name="Jetten M.S.M."/>
            <person name="Mascher T."/>
            <person name="Medema M.H."/>
            <person name="Devos D.P."/>
            <person name="Kaster A.-K."/>
            <person name="Ovreas L."/>
            <person name="Rohde M."/>
            <person name="Galperin M.Y."/>
            <person name="Jogler C."/>
        </authorList>
    </citation>
    <scope>NUCLEOTIDE SEQUENCE [LARGE SCALE GENOMIC DNA]</scope>
    <source>
        <strain evidence="9 10">KS4</strain>
    </source>
</reference>
<feature type="domain" description="Membrane transport protein MMPL" evidence="8">
    <location>
        <begin position="783"/>
        <end position="955"/>
    </location>
</feature>
<dbReference type="PANTHER" id="PTHR33406:SF13">
    <property type="entry name" value="MEMBRANE PROTEIN YDFJ"/>
    <property type="match status" value="1"/>
</dbReference>
<feature type="transmembrane region" description="Helical" evidence="7">
    <location>
        <begin position="801"/>
        <end position="820"/>
    </location>
</feature>
<feature type="transmembrane region" description="Helical" evidence="7">
    <location>
        <begin position="344"/>
        <end position="363"/>
    </location>
</feature>
<dbReference type="Pfam" id="PF03176">
    <property type="entry name" value="MMPL"/>
    <property type="match status" value="2"/>
</dbReference>
<feature type="transmembrane region" description="Helical" evidence="7">
    <location>
        <begin position="294"/>
        <end position="312"/>
    </location>
</feature>
<accession>A0A517YUW4</accession>
<feature type="transmembrane region" description="Helical" evidence="7">
    <location>
        <begin position="426"/>
        <end position="446"/>
    </location>
</feature>
<keyword evidence="5 7" id="KW-0472">Membrane</keyword>
<dbReference type="PANTHER" id="PTHR33406">
    <property type="entry name" value="MEMBRANE PROTEIN MJ1562-RELATED"/>
    <property type="match status" value="1"/>
</dbReference>
<feature type="transmembrane region" description="Helical" evidence="7">
    <location>
        <begin position="918"/>
        <end position="944"/>
    </location>
</feature>
<evidence type="ECO:0000256" key="3">
    <source>
        <dbReference type="ARBA" id="ARBA00022692"/>
    </source>
</evidence>
<evidence type="ECO:0000259" key="8">
    <source>
        <dbReference type="Pfam" id="PF03176"/>
    </source>
</evidence>
<dbReference type="AlphaFoldDB" id="A0A517YUW4"/>
<dbReference type="InterPro" id="IPR004869">
    <property type="entry name" value="MMPL_dom"/>
</dbReference>
<evidence type="ECO:0000256" key="6">
    <source>
        <dbReference type="SAM" id="MobiDB-lite"/>
    </source>
</evidence>
<comment type="subcellular location">
    <subcellularLocation>
        <location evidence="1">Cell membrane</location>
        <topology evidence="1">Multi-pass membrane protein</topology>
    </subcellularLocation>
</comment>
<organism evidence="9 10">
    <name type="scientific">Poriferisphaera corsica</name>
    <dbReference type="NCBI Taxonomy" id="2528020"/>
    <lineage>
        <taxon>Bacteria</taxon>
        <taxon>Pseudomonadati</taxon>
        <taxon>Planctomycetota</taxon>
        <taxon>Phycisphaerae</taxon>
        <taxon>Phycisphaerales</taxon>
        <taxon>Phycisphaeraceae</taxon>
        <taxon>Poriferisphaera</taxon>
    </lineage>
</organism>
<evidence type="ECO:0000313" key="10">
    <source>
        <dbReference type="Proteomes" id="UP000317369"/>
    </source>
</evidence>
<keyword evidence="2" id="KW-1003">Cell membrane</keyword>
<keyword evidence="10" id="KW-1185">Reference proteome</keyword>
<dbReference type="Proteomes" id="UP000317369">
    <property type="component" value="Chromosome"/>
</dbReference>
<sequence>MLERFRHHLLTRWSRIVSTHPWAILSIACLIAFICIGYTLTTITFKPNRNDLISRDLPWNQNFIRWQENFTGNADFIIAIDTYNNNQPDPDKVKRVKALVDTLGPTLQNLPYVSQAVWGFDPSEVSPRTIRLLPPNEFSAKMDDIAESKSLLQSPTPAILLQRTILKMREKPSNAPIDVNQLNARIDNLTALVDAFNTRIETPAAEDVDLLAITKSQNGISHWEYLMTRNQRLLLLRITPRESDGALTPYENAIKSIRHELALVREKHPDIELGLTGIDVVETDETEAANNDSIKASILAAILIATLLITSFHSFKSPLLMLLTLAIGISWTFGYLTLTIGHLQLISVIFTVILLGLGIDFGIHITTRFELVRHDYPDTIDGFADAIRDTFETIGPGLVTGAITTAAALATTMFTDYAGVAEMGQIASAGIILCLISMFAVYPSLLRLFKYKHRHITPIDTRVVDFFKEHWIMPFVKHPWITLCIAACITAAAGFAISRMTFDYNLLELLPENVPSVVWQEKITEEGDQSIYFGVSVVDSLTAAREESERFRQLPTVGSLAGIALLIPPDDAQKIEQIKNVRAELEPTLNQVLSSNHQLDGDSDSSNVNAQNEASDASQTAHGEDLLKQVNNLRALLNAAIYSAPPDIRMSLQNLDDSLTHFSRNSSALDEVERQSRLAALQKDFVVWQRSSAALIDQTLSTEPLTEEDLPEEIISPYVATINGQTLYAIEVFPKTDTFNGYNAADISDDAEMREHEYEMMGPLSEGVLKPFIGEMRAVDPDVTGVIVQIYESGALIWKSYLEAGVYALCLVFILLWIDFRKMNDTVLCLTPVMIGFALTFGILYLVGIQINPANIIVLPLMFGIGVDAGVHILHRYRQDRFTRPLGLSGGVGKGVSLTSYTTMIGFGSLMISSHRGMAGLGFVMMLGIGMTLLACWMILPTCLELRTRQREKREEMKEKSAV</sequence>
<feature type="transmembrane region" description="Helical" evidence="7">
    <location>
        <begin position="854"/>
        <end position="874"/>
    </location>
</feature>
<feature type="domain" description="Membrane transport protein MMPL" evidence="8">
    <location>
        <begin position="251"/>
        <end position="448"/>
    </location>
</feature>
<dbReference type="SUPFAM" id="SSF82866">
    <property type="entry name" value="Multidrug efflux transporter AcrB transmembrane domain"/>
    <property type="match status" value="2"/>
</dbReference>
<feature type="region of interest" description="Disordered" evidence="6">
    <location>
        <begin position="595"/>
        <end position="621"/>
    </location>
</feature>
<evidence type="ECO:0000256" key="2">
    <source>
        <dbReference type="ARBA" id="ARBA00022475"/>
    </source>
</evidence>
<feature type="transmembrane region" description="Helical" evidence="7">
    <location>
        <begin position="827"/>
        <end position="848"/>
    </location>
</feature>
<evidence type="ECO:0000256" key="4">
    <source>
        <dbReference type="ARBA" id="ARBA00022989"/>
    </source>
</evidence>
<feature type="transmembrane region" description="Helical" evidence="7">
    <location>
        <begin position="319"/>
        <end position="338"/>
    </location>
</feature>
<dbReference type="RefSeq" id="WP_145077481.1">
    <property type="nucleotide sequence ID" value="NZ_CP036425.1"/>
</dbReference>
<keyword evidence="3 7" id="KW-0812">Transmembrane</keyword>
<feature type="transmembrane region" description="Helical" evidence="7">
    <location>
        <begin position="895"/>
        <end position="912"/>
    </location>
</feature>
<dbReference type="InterPro" id="IPR050545">
    <property type="entry name" value="Mycobact_MmpL"/>
</dbReference>
<gene>
    <name evidence="9" type="ORF">KS4_20500</name>
</gene>
<evidence type="ECO:0000313" key="9">
    <source>
        <dbReference type="EMBL" id="QDU33990.1"/>
    </source>
</evidence>